<dbReference type="PROSITE" id="PS00071">
    <property type="entry name" value="GAPDH"/>
    <property type="match status" value="1"/>
</dbReference>
<evidence type="ECO:0000256" key="5">
    <source>
        <dbReference type="PIRSR" id="PIRSR000149-3"/>
    </source>
</evidence>
<dbReference type="GO" id="GO:0051287">
    <property type="term" value="F:NAD binding"/>
    <property type="evidence" value="ECO:0007669"/>
    <property type="project" value="InterPro"/>
</dbReference>
<reference evidence="12 14" key="2">
    <citation type="submission" date="2017-08" db="EMBL/GenBank/DDBJ databases">
        <title>Burning lignite coal seam in the remote Altai Mountains harbors a hydrogen-driven thermophilic microbial community.</title>
        <authorList>
            <person name="Kadnikov V.V."/>
            <person name="Mardanov A.V."/>
            <person name="Ivasenko D."/>
            <person name="Beletsky A.V."/>
            <person name="Karnachuk O.V."/>
            <person name="Ravin N.V."/>
        </authorList>
    </citation>
    <scope>NUCLEOTIDE SEQUENCE [LARGE SCALE GENOMIC DNA]</scope>
    <source>
        <strain evidence="12">AL33</strain>
    </source>
</reference>
<dbReference type="CDD" id="cd18126">
    <property type="entry name" value="GAPDH_I_C"/>
    <property type="match status" value="1"/>
</dbReference>
<feature type="domain" description="Glyceraldehyde 3-phosphate dehydrogenase NAD(P) binding" evidence="10">
    <location>
        <begin position="3"/>
        <end position="154"/>
    </location>
</feature>
<dbReference type="InterPro" id="IPR020831">
    <property type="entry name" value="GlycerAld/Erythrose_P_DH"/>
</dbReference>
<reference evidence="11 13" key="1">
    <citation type="submission" date="2015-09" db="EMBL/GenBank/DDBJ databases">
        <title>Draft genome sequence of Hydrogenibacillus schlegelii DSM 2000.</title>
        <authorList>
            <person name="Hemp J."/>
        </authorList>
    </citation>
    <scope>NUCLEOTIDE SEQUENCE [LARGE SCALE GENOMIC DNA]</scope>
    <source>
        <strain evidence="11 13">MA 48</strain>
    </source>
</reference>
<dbReference type="Pfam" id="PF00044">
    <property type="entry name" value="Gp_dh_N"/>
    <property type="match status" value="1"/>
</dbReference>
<dbReference type="PANTHER" id="PTHR43148">
    <property type="entry name" value="GLYCERALDEHYDE-3-PHOSPHATE DEHYDROGENASE 2"/>
    <property type="match status" value="1"/>
</dbReference>
<feature type="active site" description="Nucleophile" evidence="3">
    <location>
        <position position="154"/>
    </location>
</feature>
<keyword evidence="13" id="KW-1185">Reference proteome</keyword>
<dbReference type="EC" id="1.2.1.-" evidence="8"/>
<keyword evidence="5" id="KW-0547">Nucleotide-binding</keyword>
<evidence type="ECO:0000256" key="7">
    <source>
        <dbReference type="RuleBase" id="RU000397"/>
    </source>
</evidence>
<dbReference type="GO" id="GO:0006006">
    <property type="term" value="P:glucose metabolic process"/>
    <property type="evidence" value="ECO:0007669"/>
    <property type="project" value="InterPro"/>
</dbReference>
<dbReference type="Proteomes" id="UP000244180">
    <property type="component" value="Unassembled WGS sequence"/>
</dbReference>
<evidence type="ECO:0000256" key="9">
    <source>
        <dbReference type="SAM" id="MobiDB-lite"/>
    </source>
</evidence>
<dbReference type="CDD" id="cd05214">
    <property type="entry name" value="GAPDH_I_N"/>
    <property type="match status" value="1"/>
</dbReference>
<proteinExistence type="inferred from homology"/>
<dbReference type="EMBL" id="JXBB01000063">
    <property type="protein sequence ID" value="OAR03333.1"/>
    <property type="molecule type" value="Genomic_DNA"/>
</dbReference>
<feature type="region of interest" description="Disordered" evidence="9">
    <location>
        <begin position="337"/>
        <end position="356"/>
    </location>
</feature>
<dbReference type="NCBIfam" id="TIGR01534">
    <property type="entry name" value="GAPDH-I"/>
    <property type="match status" value="1"/>
</dbReference>
<evidence type="ECO:0000256" key="6">
    <source>
        <dbReference type="PIRSR" id="PIRSR000149-4"/>
    </source>
</evidence>
<evidence type="ECO:0000256" key="3">
    <source>
        <dbReference type="PIRSR" id="PIRSR000149-1"/>
    </source>
</evidence>
<feature type="binding site" evidence="5">
    <location>
        <position position="122"/>
    </location>
    <ligand>
        <name>NAD(+)</name>
        <dbReference type="ChEBI" id="CHEBI:57540"/>
    </ligand>
</feature>
<dbReference type="Gene3D" id="3.40.50.720">
    <property type="entry name" value="NAD(P)-binding Rossmann-like Domain"/>
    <property type="match status" value="1"/>
</dbReference>
<dbReference type="Proteomes" id="UP000243024">
    <property type="component" value="Unassembled WGS sequence"/>
</dbReference>
<dbReference type="Pfam" id="PF02800">
    <property type="entry name" value="Gp_dh_C"/>
    <property type="match status" value="1"/>
</dbReference>
<dbReference type="PRINTS" id="PR00078">
    <property type="entry name" value="G3PDHDRGNASE"/>
</dbReference>
<dbReference type="InterPro" id="IPR006424">
    <property type="entry name" value="Glyceraldehyde-3-P_DH_1"/>
</dbReference>
<dbReference type="FunFam" id="3.30.360.10:FF:000002">
    <property type="entry name" value="Glyceraldehyde-3-phosphate dehydrogenase"/>
    <property type="match status" value="1"/>
</dbReference>
<keyword evidence="2 8" id="KW-0560">Oxidoreductase</keyword>
<dbReference type="RefSeq" id="WP_066203538.1">
    <property type="nucleotide sequence ID" value="NZ_CBCSAS010000006.1"/>
</dbReference>
<feature type="binding site" evidence="4">
    <location>
        <begin position="212"/>
        <end position="213"/>
    </location>
    <ligand>
        <name>D-glyceraldehyde 3-phosphate</name>
        <dbReference type="ChEBI" id="CHEBI:59776"/>
    </ligand>
</feature>
<evidence type="ECO:0000313" key="11">
    <source>
        <dbReference type="EMBL" id="OAR03333.1"/>
    </source>
</evidence>
<accession>A0A132NBB3</accession>
<dbReference type="GO" id="GO:0050661">
    <property type="term" value="F:NADP binding"/>
    <property type="evidence" value="ECO:0007669"/>
    <property type="project" value="InterPro"/>
</dbReference>
<evidence type="ECO:0000313" key="12">
    <source>
        <dbReference type="EMBL" id="PTQ53857.1"/>
    </source>
</evidence>
<comment type="caution">
    <text evidence="11">The sequence shown here is derived from an EMBL/GenBank/DDBJ whole genome shotgun (WGS) entry which is preliminary data.</text>
</comment>
<dbReference type="InterPro" id="IPR020828">
    <property type="entry name" value="GlycerAld_3-P_DH_NAD(P)-bd"/>
</dbReference>
<dbReference type="STRING" id="1484.SA87_04060"/>
<feature type="binding site" evidence="4">
    <location>
        <begin position="153"/>
        <end position="155"/>
    </location>
    <ligand>
        <name>D-glyceraldehyde 3-phosphate</name>
        <dbReference type="ChEBI" id="CHEBI:59776"/>
    </ligand>
</feature>
<evidence type="ECO:0000313" key="13">
    <source>
        <dbReference type="Proteomes" id="UP000243024"/>
    </source>
</evidence>
<sequence length="356" mass="38270">MTLRIAINGFGRIGRMVLRRIVEVGDARLEVVAVNATHPAETLAHLLTYDSVHGRFRRDVRAEDDSLVVDGRPIRLVADRDPARLPWKALDIDVVVEATGKFTDRSGAEKHLAAGARRVLITAPAKGEDVTLVYGVNEHRYDPARHRILSGASCTTNALAPVVKVLHEAFGVEAGLMTTVHAVTNDQKVLDNPHKDLRRARSSGQSIIPTTTGAAKAVGKVLPELAGRLTGLALRVPTPNVSVVDLVAELRRPATPEELLAAFEAAAAGPLQGILGVSKLPLVSVDFNGDDRSAIVDGPTLDAVGRMVKVMAWYDNEWGYSARIVDLLRLIADREATGGRPAAERARPEPEAAVRP</sequence>
<dbReference type="GO" id="GO:0016620">
    <property type="term" value="F:oxidoreductase activity, acting on the aldehyde or oxo group of donors, NAD or NADP as acceptor"/>
    <property type="evidence" value="ECO:0007669"/>
    <property type="project" value="InterPro"/>
</dbReference>
<name>A0A132NBB3_HYDSH</name>
<dbReference type="SMART" id="SM00846">
    <property type="entry name" value="Gp_dh_N"/>
    <property type="match status" value="1"/>
</dbReference>
<dbReference type="EMBL" id="PEBV01000009">
    <property type="protein sequence ID" value="PTQ53857.1"/>
    <property type="molecule type" value="Genomic_DNA"/>
</dbReference>
<feature type="site" description="Activates thiol group during catalysis" evidence="6">
    <location>
        <position position="181"/>
    </location>
</feature>
<dbReference type="AlphaFoldDB" id="A0A132NBB3"/>
<feature type="binding site" evidence="5">
    <location>
        <position position="316"/>
    </location>
    <ligand>
        <name>NAD(+)</name>
        <dbReference type="ChEBI" id="CHEBI:57540"/>
    </ligand>
</feature>
<feature type="binding site" evidence="5">
    <location>
        <position position="80"/>
    </location>
    <ligand>
        <name>NAD(+)</name>
        <dbReference type="ChEBI" id="CHEBI:57540"/>
    </ligand>
</feature>
<feature type="binding site" evidence="4">
    <location>
        <position position="184"/>
    </location>
    <ligand>
        <name>D-glyceraldehyde 3-phosphate</name>
        <dbReference type="ChEBI" id="CHEBI:59776"/>
    </ligand>
</feature>
<dbReference type="Gene3D" id="3.30.360.10">
    <property type="entry name" value="Dihydrodipicolinate Reductase, domain 2"/>
    <property type="match status" value="1"/>
</dbReference>
<protein>
    <recommendedName>
        <fullName evidence="8">Glyceraldehyde-3-phosphate dehydrogenase</fullName>
        <ecNumber evidence="8">1.2.1.-</ecNumber>
    </recommendedName>
</protein>
<evidence type="ECO:0000256" key="8">
    <source>
        <dbReference type="RuleBase" id="RU361160"/>
    </source>
</evidence>
<evidence type="ECO:0000256" key="2">
    <source>
        <dbReference type="ARBA" id="ARBA00023002"/>
    </source>
</evidence>
<evidence type="ECO:0000259" key="10">
    <source>
        <dbReference type="SMART" id="SM00846"/>
    </source>
</evidence>
<dbReference type="SUPFAM" id="SSF55347">
    <property type="entry name" value="Glyceraldehyde-3-phosphate dehydrogenase-like, C-terminal domain"/>
    <property type="match status" value="1"/>
</dbReference>
<feature type="binding site" evidence="4">
    <location>
        <position position="235"/>
    </location>
    <ligand>
        <name>D-glyceraldehyde 3-phosphate</name>
        <dbReference type="ChEBI" id="CHEBI:59776"/>
    </ligand>
</feature>
<dbReference type="InterPro" id="IPR020830">
    <property type="entry name" value="GlycerAld_3-P_DH_AS"/>
</dbReference>
<comment type="similarity">
    <text evidence="1 7">Belongs to the glyceraldehyde-3-phosphate dehydrogenase family.</text>
</comment>
<evidence type="ECO:0000256" key="4">
    <source>
        <dbReference type="PIRSR" id="PIRSR000149-2"/>
    </source>
</evidence>
<organism evidence="11 13">
    <name type="scientific">Hydrogenibacillus schlegelii</name>
    <name type="common">Bacillus schlegelii</name>
    <dbReference type="NCBI Taxonomy" id="1484"/>
    <lineage>
        <taxon>Bacteria</taxon>
        <taxon>Bacillati</taxon>
        <taxon>Bacillota</taxon>
        <taxon>Bacilli</taxon>
        <taxon>Bacillales</taxon>
        <taxon>Bacillales Family X. Incertae Sedis</taxon>
        <taxon>Hydrogenibacillus</taxon>
    </lineage>
</organism>
<feature type="binding site" evidence="5">
    <location>
        <begin position="12"/>
        <end position="13"/>
    </location>
    <ligand>
        <name>NAD(+)</name>
        <dbReference type="ChEBI" id="CHEBI:57540"/>
    </ligand>
</feature>
<dbReference type="SUPFAM" id="SSF51735">
    <property type="entry name" value="NAD(P)-binding Rossmann-fold domains"/>
    <property type="match status" value="1"/>
</dbReference>
<evidence type="ECO:0000256" key="1">
    <source>
        <dbReference type="ARBA" id="ARBA00007406"/>
    </source>
</evidence>
<gene>
    <name evidence="12" type="ORF">HSCHL_1231</name>
    <name evidence="11" type="ORF">SA87_04060</name>
</gene>
<dbReference type="InterPro" id="IPR020829">
    <property type="entry name" value="GlycerAld_3-P_DH_cat"/>
</dbReference>
<dbReference type="PIRSF" id="PIRSF000149">
    <property type="entry name" value="GAP_DH"/>
    <property type="match status" value="1"/>
</dbReference>
<keyword evidence="5" id="KW-0520">NAD</keyword>
<dbReference type="FunFam" id="3.40.50.720:FF:000001">
    <property type="entry name" value="Glyceraldehyde-3-phosphate dehydrogenase"/>
    <property type="match status" value="1"/>
</dbReference>
<dbReference type="OrthoDB" id="9803304at2"/>
<dbReference type="InterPro" id="IPR036291">
    <property type="entry name" value="NAD(P)-bd_dom_sf"/>
</dbReference>
<evidence type="ECO:0000313" key="14">
    <source>
        <dbReference type="Proteomes" id="UP000244180"/>
    </source>
</evidence>